<name>A0A9W7XQ34_9FUNG</name>
<dbReference type="PROSITE" id="PS51194">
    <property type="entry name" value="HELICASE_CTER"/>
    <property type="match status" value="1"/>
</dbReference>
<keyword evidence="8 10" id="KW-0694">RNA-binding</keyword>
<evidence type="ECO:0000256" key="9">
    <source>
        <dbReference type="PROSITE-ProRule" id="PRU00552"/>
    </source>
</evidence>
<evidence type="ECO:0000256" key="10">
    <source>
        <dbReference type="RuleBase" id="RU365068"/>
    </source>
</evidence>
<dbReference type="GO" id="GO:0003724">
    <property type="term" value="F:RNA helicase activity"/>
    <property type="evidence" value="ECO:0007669"/>
    <property type="project" value="UniProtKB-EC"/>
</dbReference>
<evidence type="ECO:0000313" key="16">
    <source>
        <dbReference type="Proteomes" id="UP001145021"/>
    </source>
</evidence>
<dbReference type="InterPro" id="IPR014001">
    <property type="entry name" value="Helicase_ATP-bd"/>
</dbReference>
<dbReference type="EMBL" id="JANBOH010000036">
    <property type="protein sequence ID" value="KAJ1647203.1"/>
    <property type="molecule type" value="Genomic_DNA"/>
</dbReference>
<feature type="compositionally biased region" description="Basic residues" evidence="11">
    <location>
        <begin position="24"/>
        <end position="41"/>
    </location>
</feature>
<dbReference type="GO" id="GO:0003723">
    <property type="term" value="F:RNA binding"/>
    <property type="evidence" value="ECO:0007669"/>
    <property type="project" value="UniProtKB-UniRule"/>
</dbReference>
<keyword evidence="4 10" id="KW-0547">Nucleotide-binding</keyword>
<dbReference type="EC" id="3.6.4.13" evidence="10"/>
<proteinExistence type="inferred from homology"/>
<dbReference type="InterPro" id="IPR025313">
    <property type="entry name" value="SPB4-like_CTE"/>
</dbReference>
<comment type="function">
    <text evidence="10">RNA helicase.</text>
</comment>
<feature type="region of interest" description="Disordered" evidence="11">
    <location>
        <begin position="16"/>
        <end position="61"/>
    </location>
</feature>
<evidence type="ECO:0000256" key="5">
    <source>
        <dbReference type="ARBA" id="ARBA00022801"/>
    </source>
</evidence>
<feature type="region of interest" description="Disordered" evidence="11">
    <location>
        <begin position="586"/>
        <end position="620"/>
    </location>
</feature>
<comment type="domain">
    <text evidence="10">The Q motif is unique to and characteristic of the DEAD box family of RNA helicases and controls ATP binding and hydrolysis.</text>
</comment>
<dbReference type="Gene3D" id="3.40.50.300">
    <property type="entry name" value="P-loop containing nucleotide triphosphate hydrolases"/>
    <property type="match status" value="2"/>
</dbReference>
<keyword evidence="7 10" id="KW-0067">ATP-binding</keyword>
<evidence type="ECO:0000259" key="12">
    <source>
        <dbReference type="PROSITE" id="PS51192"/>
    </source>
</evidence>
<feature type="compositionally biased region" description="Acidic residues" evidence="11">
    <location>
        <begin position="586"/>
        <end position="595"/>
    </location>
</feature>
<dbReference type="InterPro" id="IPR011545">
    <property type="entry name" value="DEAD/DEAH_box_helicase_dom"/>
</dbReference>
<dbReference type="SUPFAM" id="SSF52540">
    <property type="entry name" value="P-loop containing nucleoside triphosphate hydrolases"/>
    <property type="match status" value="1"/>
</dbReference>
<dbReference type="Proteomes" id="UP001145021">
    <property type="component" value="Unassembled WGS sequence"/>
</dbReference>
<protein>
    <recommendedName>
        <fullName evidence="10">ATP-dependent RNA helicase</fullName>
        <ecNumber evidence="10">3.6.4.13</ecNumber>
    </recommendedName>
</protein>
<dbReference type="SMART" id="SM00490">
    <property type="entry name" value="HELICc"/>
    <property type="match status" value="1"/>
</dbReference>
<keyword evidence="5 10" id="KW-0378">Hydrolase</keyword>
<keyword evidence="2" id="KW-0690">Ribosome biogenesis</keyword>
<evidence type="ECO:0000256" key="4">
    <source>
        <dbReference type="ARBA" id="ARBA00022741"/>
    </source>
</evidence>
<dbReference type="PROSITE" id="PS51195">
    <property type="entry name" value="Q_MOTIF"/>
    <property type="match status" value="1"/>
</dbReference>
<evidence type="ECO:0000259" key="13">
    <source>
        <dbReference type="PROSITE" id="PS51194"/>
    </source>
</evidence>
<keyword evidence="6 10" id="KW-0347">Helicase</keyword>
<evidence type="ECO:0000313" key="15">
    <source>
        <dbReference type="EMBL" id="KAJ1647203.1"/>
    </source>
</evidence>
<evidence type="ECO:0000256" key="2">
    <source>
        <dbReference type="ARBA" id="ARBA00022517"/>
    </source>
</evidence>
<feature type="short sequence motif" description="Q motif" evidence="9">
    <location>
        <begin position="166"/>
        <end position="195"/>
    </location>
</feature>
<dbReference type="InterPro" id="IPR027417">
    <property type="entry name" value="P-loop_NTPase"/>
</dbReference>
<dbReference type="GO" id="GO:0005730">
    <property type="term" value="C:nucleolus"/>
    <property type="evidence" value="ECO:0007669"/>
    <property type="project" value="UniProtKB-SubCell"/>
</dbReference>
<evidence type="ECO:0000259" key="14">
    <source>
        <dbReference type="PROSITE" id="PS51195"/>
    </source>
</evidence>
<comment type="similarity">
    <text evidence="10">Belongs to the DEAD box helicase family.</text>
</comment>
<organism evidence="15 16">
    <name type="scientific">Coemansia asiatica</name>
    <dbReference type="NCBI Taxonomy" id="1052880"/>
    <lineage>
        <taxon>Eukaryota</taxon>
        <taxon>Fungi</taxon>
        <taxon>Fungi incertae sedis</taxon>
        <taxon>Zoopagomycota</taxon>
        <taxon>Kickxellomycotina</taxon>
        <taxon>Kickxellomycetes</taxon>
        <taxon>Kickxellales</taxon>
        <taxon>Kickxellaceae</taxon>
        <taxon>Coemansia</taxon>
    </lineage>
</organism>
<feature type="compositionally biased region" description="Basic and acidic residues" evidence="11">
    <location>
        <begin position="836"/>
        <end position="852"/>
    </location>
</feature>
<feature type="domain" description="DEAD-box RNA helicase Q" evidence="14">
    <location>
        <begin position="166"/>
        <end position="195"/>
    </location>
</feature>
<sequence length="900" mass="99385">MEDDGLILNLATTDVGSQAGAVRSKAKGGRWKDRLKQRREHKTQSKNQHRHFEQGQQGSGSVMAADITTAAFGKDKGSQQQQQQQQEVQQLLSEINKEMGSNANQSKEKNATSQGPAKGSANMQLSTQASRQIVSSLFTKNPDIPRLARDTTQEQKVSSNAVVDTSAFEGIGLDPDIVSFLKTKMEISNPTSIQQNAVPVLIGKQMVTQNQMQNQNSNNDDDAFNVDMEIDVEHDVFIQAATGSGKTLSYLLPIIHRLLKATMATSSKAPPSRELGTFAVILTPTRELAQQVYETAHSLINMPLSRNAGKKIHWMVPGIVIGGDSKQSEKARLRKGVTILACTPGRLLDHLENTKAFCVDNLRWLVLDEADRLLELGFHETLSKILALFEERARNRVRVLGHSTMATSLELPRRRINVLCSATLRDNVRQLADEALVNPKYVSATSIYDSADQAAADMRNRKRNRMMAEDYEDGRVGRKARAYDDDGDDEMMNGGDDEGGFSVPSQLVQKAVIVPAKLRLVTLVAQMKNTFRRQPTSKVIVFLSCKDAVDFMFFLLAHAAAEPEEDVDMVAGGSKFADDLFSNLDGSDDENAEDSDGVKDKSDKAQSGSVSDKSGPKLNDDDIHLDSTLFPGVRLFRLHGSMQQKRRTDTFSQFSKARHASVLFTTDVAARGLDLPNVTSIIQFDPPTDLASYLHRVGRTARLGRVGEAILFLLPSESGYLGLLQDKGLRPDDENMESVLKLMAKSEGVRKVAEWQQRAGEIQALLERFAVANITARRLAKQAYLSSIRAYATHSAAEKHIFHVRFLHFGHLAKAFALRETPNQVAMGKGNNQKASEAKKDKKDRRDRETALKKKPRFVRGNEISEFAVGDVSTYYGPRVKRNDSSNGNDNSNGNGSDGE</sequence>
<feature type="region of interest" description="Disordered" evidence="11">
    <location>
        <begin position="100"/>
        <end position="125"/>
    </location>
</feature>
<dbReference type="GO" id="GO:0006364">
    <property type="term" value="P:rRNA processing"/>
    <property type="evidence" value="ECO:0007669"/>
    <property type="project" value="UniProtKB-KW"/>
</dbReference>
<evidence type="ECO:0000256" key="6">
    <source>
        <dbReference type="ARBA" id="ARBA00022806"/>
    </source>
</evidence>
<evidence type="ECO:0000256" key="7">
    <source>
        <dbReference type="ARBA" id="ARBA00022840"/>
    </source>
</evidence>
<gene>
    <name evidence="15" type="primary">DBP7</name>
    <name evidence="15" type="ORF">LPJ64_001388</name>
</gene>
<comment type="subcellular location">
    <subcellularLocation>
        <location evidence="1">Nucleus</location>
        <location evidence="1">Nucleolus</location>
    </subcellularLocation>
</comment>
<comment type="catalytic activity">
    <reaction evidence="10">
        <text>ATP + H2O = ADP + phosphate + H(+)</text>
        <dbReference type="Rhea" id="RHEA:13065"/>
        <dbReference type="ChEBI" id="CHEBI:15377"/>
        <dbReference type="ChEBI" id="CHEBI:15378"/>
        <dbReference type="ChEBI" id="CHEBI:30616"/>
        <dbReference type="ChEBI" id="CHEBI:43474"/>
        <dbReference type="ChEBI" id="CHEBI:456216"/>
        <dbReference type="EC" id="3.6.4.13"/>
    </reaction>
</comment>
<dbReference type="SMART" id="SM00487">
    <property type="entry name" value="DEXDc"/>
    <property type="match status" value="1"/>
</dbReference>
<feature type="domain" description="Helicase ATP-binding" evidence="12">
    <location>
        <begin position="227"/>
        <end position="442"/>
    </location>
</feature>
<evidence type="ECO:0000256" key="1">
    <source>
        <dbReference type="ARBA" id="ARBA00004604"/>
    </source>
</evidence>
<keyword evidence="3" id="KW-0698">rRNA processing</keyword>
<comment type="caution">
    <text evidence="15">The sequence shown here is derived from an EMBL/GenBank/DDBJ whole genome shotgun (WGS) entry which is preliminary data.</text>
</comment>
<dbReference type="CDD" id="cd18787">
    <property type="entry name" value="SF2_C_DEAD"/>
    <property type="match status" value="1"/>
</dbReference>
<dbReference type="Pfam" id="PF13959">
    <property type="entry name" value="CTE_SPB4"/>
    <property type="match status" value="1"/>
</dbReference>
<dbReference type="PANTHER" id="PTHR24031">
    <property type="entry name" value="RNA HELICASE"/>
    <property type="match status" value="1"/>
</dbReference>
<dbReference type="GO" id="GO:0016787">
    <property type="term" value="F:hydrolase activity"/>
    <property type="evidence" value="ECO:0007669"/>
    <property type="project" value="UniProtKB-KW"/>
</dbReference>
<dbReference type="InterPro" id="IPR000629">
    <property type="entry name" value="RNA-helicase_DEAD-box_CS"/>
</dbReference>
<dbReference type="GO" id="GO:0005524">
    <property type="term" value="F:ATP binding"/>
    <property type="evidence" value="ECO:0007669"/>
    <property type="project" value="UniProtKB-UniRule"/>
</dbReference>
<reference evidence="15" key="1">
    <citation type="submission" date="2022-07" db="EMBL/GenBank/DDBJ databases">
        <title>Phylogenomic reconstructions and comparative analyses of Kickxellomycotina fungi.</title>
        <authorList>
            <person name="Reynolds N.K."/>
            <person name="Stajich J.E."/>
            <person name="Barry K."/>
            <person name="Grigoriev I.V."/>
            <person name="Crous P."/>
            <person name="Smith M.E."/>
        </authorList>
    </citation>
    <scope>NUCLEOTIDE SEQUENCE</scope>
    <source>
        <strain evidence="15">NBRC 105413</strain>
    </source>
</reference>
<dbReference type="SMART" id="SM01178">
    <property type="entry name" value="DUF4217"/>
    <property type="match status" value="1"/>
</dbReference>
<dbReference type="PROSITE" id="PS51192">
    <property type="entry name" value="HELICASE_ATP_BIND_1"/>
    <property type="match status" value="1"/>
</dbReference>
<dbReference type="Pfam" id="PF00270">
    <property type="entry name" value="DEAD"/>
    <property type="match status" value="1"/>
</dbReference>
<feature type="region of interest" description="Disordered" evidence="11">
    <location>
        <begin position="876"/>
        <end position="900"/>
    </location>
</feature>
<dbReference type="AlphaFoldDB" id="A0A9W7XQ34"/>
<dbReference type="InterPro" id="IPR001650">
    <property type="entry name" value="Helicase_C-like"/>
</dbReference>
<evidence type="ECO:0000256" key="11">
    <source>
        <dbReference type="SAM" id="MobiDB-lite"/>
    </source>
</evidence>
<dbReference type="InterPro" id="IPR014014">
    <property type="entry name" value="RNA_helicase_DEAD_Q_motif"/>
</dbReference>
<dbReference type="PROSITE" id="PS00039">
    <property type="entry name" value="DEAD_ATP_HELICASE"/>
    <property type="match status" value="1"/>
</dbReference>
<dbReference type="Pfam" id="PF00271">
    <property type="entry name" value="Helicase_C"/>
    <property type="match status" value="1"/>
</dbReference>
<feature type="region of interest" description="Disordered" evidence="11">
    <location>
        <begin position="824"/>
        <end position="857"/>
    </location>
</feature>
<feature type="domain" description="Helicase C-terminal" evidence="13">
    <location>
        <begin position="519"/>
        <end position="744"/>
    </location>
</feature>
<evidence type="ECO:0000256" key="8">
    <source>
        <dbReference type="ARBA" id="ARBA00022884"/>
    </source>
</evidence>
<evidence type="ECO:0000256" key="3">
    <source>
        <dbReference type="ARBA" id="ARBA00022552"/>
    </source>
</evidence>
<accession>A0A9W7XQ34</accession>
<feature type="compositionally biased region" description="Low complexity" evidence="11">
    <location>
        <begin position="885"/>
        <end position="900"/>
    </location>
</feature>
<keyword evidence="16" id="KW-1185">Reference proteome</keyword>